<dbReference type="Proteomes" id="UP000006787">
    <property type="component" value="Unassembled WGS sequence"/>
</dbReference>
<organism evidence="1 2">
    <name type="scientific">Lactococcus garvieae DCC43</name>
    <dbReference type="NCBI Taxonomy" id="1231377"/>
    <lineage>
        <taxon>Bacteria</taxon>
        <taxon>Bacillati</taxon>
        <taxon>Bacillota</taxon>
        <taxon>Bacilli</taxon>
        <taxon>Lactobacillales</taxon>
        <taxon>Streptococcaceae</taxon>
        <taxon>Lactococcus</taxon>
    </lineage>
</organism>
<dbReference type="RefSeq" id="WP_003136400.1">
    <property type="nucleotide sequence ID" value="NZ_AMQS01000032.1"/>
</dbReference>
<sequence length="83" mass="9908">MENNNEHLVLRKRDLRRYNGAVVKLFDGRRGKITYPYIILSEDNKKHPVMIENNENFKEIHKVIIDKQVFAERKTPSCNLRVL</sequence>
<dbReference type="EMBL" id="AMQS01000032">
    <property type="protein sequence ID" value="EKF50778.1"/>
    <property type="molecule type" value="Genomic_DNA"/>
</dbReference>
<dbReference type="PATRIC" id="fig|1231377.3.peg.1809"/>
<reference evidence="1 2" key="1">
    <citation type="journal article" date="2012" name="J. Bacteriol.">
        <title>Genome Sequence of the Bacteriocin-Producing Strain Lactococcus garvieae DCC43.</title>
        <authorList>
            <person name="Gabrielsen C."/>
            <person name="Brede D.A."/>
            <person name="Hernandez P.E."/>
            <person name="Nes I.F."/>
            <person name="Diep D.B."/>
        </authorList>
    </citation>
    <scope>NUCLEOTIDE SEQUENCE [LARGE SCALE GENOMIC DNA]</scope>
    <source>
        <strain evidence="1 2">DCC43</strain>
    </source>
</reference>
<proteinExistence type="predicted"/>
<gene>
    <name evidence="1" type="ORF">C426_1829</name>
</gene>
<protein>
    <submittedName>
        <fullName evidence="1">Uncharacterized protein</fullName>
    </submittedName>
</protein>
<comment type="caution">
    <text evidence="1">The sequence shown here is derived from an EMBL/GenBank/DDBJ whole genome shotgun (WGS) entry which is preliminary data.</text>
</comment>
<evidence type="ECO:0000313" key="2">
    <source>
        <dbReference type="Proteomes" id="UP000006787"/>
    </source>
</evidence>
<name>K2NT55_9LACT</name>
<dbReference type="AlphaFoldDB" id="K2NT55"/>
<evidence type="ECO:0000313" key="1">
    <source>
        <dbReference type="EMBL" id="EKF50778.1"/>
    </source>
</evidence>
<accession>K2NT55</accession>